<dbReference type="InterPro" id="IPR027463">
    <property type="entry name" value="AcrB_DN_DC_subdom"/>
</dbReference>
<dbReference type="RefSeq" id="WP_185693047.1">
    <property type="nucleotide sequence ID" value="NZ_JACHVA010000086.1"/>
</dbReference>
<comment type="caution">
    <text evidence="2">The sequence shown here is derived from an EMBL/GenBank/DDBJ whole genome shotgun (WGS) entry which is preliminary data.</text>
</comment>
<dbReference type="Pfam" id="PF00873">
    <property type="entry name" value="ACR_tran"/>
    <property type="match status" value="1"/>
</dbReference>
<dbReference type="Gene3D" id="3.30.70.1320">
    <property type="entry name" value="Multidrug efflux transporter AcrB pore domain like"/>
    <property type="match status" value="1"/>
</dbReference>
<evidence type="ECO:0000256" key="1">
    <source>
        <dbReference type="SAM" id="Phobius"/>
    </source>
</evidence>
<sequence>MFDWCIKHGVQVAVFTLLICVLGIAAALRIPVQMIPDLEVRTISVVTEWPGATPQDVEQEILIQQEDYLSTVTGVSRMISNASTGEASIELEFPSSVDVNDALIRVINALSQVPSYPENVDEPRVYASSFSENAFMYYGVYDTSGSRTPEEVLQLRDFIDNRVRPRMERVPGVSQVSVSGAPERQIQIRIDLARLSSAGLTLEDVRSALRDRNNDISAGDIDEGKRRYLVRTVGRSEDPTDLAKTVLKREGDAVTTLGDVATIRLGLYEARGRSYQDGRPTIRLSVSREVGSNVIEIKEAMTEAVESINQQVLAPVDLELIKTTDDVRYVEASVANVWRNLIVGAIAATVVLFLFLRSFSATAICVIGIPACTIAAFIGLLAAGRTINVISLAGVAFAIGMTLDNAIVVLESIEKQRRAGHNPLESALRGVREVWSSVLASTMTTVIVFAPVWLIEEEAGQLFSDISIAISASIIASMLVAISVIPTASVHLKKLGVGTKNKNSKGVYRYFTVMVRRLSYSRGWAAGGIGIVAIVSGSILYWLTPPAEYLPEGEEAKIFARVIAPPGYNLETMDALAQEVHDQFLPYLKSNSNPGDRPDESIPEIEWFLVNVSGESLFIIGETVDPARIDDLSEALSDFFKDYPGIRNFNSRGSIISSNDGGSRSVNLDISGPGLAEIYAVAEAAYRRAQEIFEGPEVNSEPSALTLQQPMVEVIPDWEHIAELGFSNEAFGYSVAALTDGAFVDEFILDGERIDVFLSGQGREAESLDELSGMPLYAPVGGVTTVGAVADLVERVDTASIRRLNGDRTVTLNIIPPPDVALETAVNRVQSDLVEALREEGIVPEGVTIDVTGAGDQLQETRESLTGNFLIALILSYLLLTAVFSHWGYPLIILATVPIGIAGGIGGLWILNLAGTGLSWFGFGSIYQPFDMITMLGFLILLGTVVNNPILIVTRTIDALKEGADLSAAIEDATLSRLRPILMSTTTTVVGILPLVLFPGAGTELYRGVGAIVLFGLLFSTVVTLVFLPSLLHLLLTLVQKITGRPAGG</sequence>
<gene>
    <name evidence="2" type="ORF">H5P30_11270</name>
</gene>
<dbReference type="GO" id="GO:0042910">
    <property type="term" value="F:xenobiotic transmembrane transporter activity"/>
    <property type="evidence" value="ECO:0007669"/>
    <property type="project" value="TreeGrafter"/>
</dbReference>
<feature type="transmembrane region" description="Helical" evidence="1">
    <location>
        <begin position="466"/>
        <end position="485"/>
    </location>
</feature>
<dbReference type="SUPFAM" id="SSF82693">
    <property type="entry name" value="Multidrug efflux transporter AcrB pore domain, PN1, PN2, PC1 and PC2 subdomains"/>
    <property type="match status" value="2"/>
</dbReference>
<keyword evidence="3" id="KW-1185">Reference proteome</keyword>
<feature type="transmembrane region" description="Helical" evidence="1">
    <location>
        <begin position="524"/>
        <end position="543"/>
    </location>
</feature>
<evidence type="ECO:0000313" key="3">
    <source>
        <dbReference type="Proteomes" id="UP000525652"/>
    </source>
</evidence>
<feature type="transmembrane region" description="Helical" evidence="1">
    <location>
        <begin position="363"/>
        <end position="383"/>
    </location>
</feature>
<name>A0A7X1E4T6_9BACT</name>
<keyword evidence="1" id="KW-0472">Membrane</keyword>
<dbReference type="Gene3D" id="3.30.2090.10">
    <property type="entry name" value="Multidrug efflux transporter AcrB TolC docking domain, DN and DC subdomains"/>
    <property type="match status" value="2"/>
</dbReference>
<keyword evidence="1" id="KW-1133">Transmembrane helix</keyword>
<feature type="transmembrane region" description="Helical" evidence="1">
    <location>
        <begin position="981"/>
        <end position="1002"/>
    </location>
</feature>
<keyword evidence="1" id="KW-0812">Transmembrane</keyword>
<protein>
    <submittedName>
        <fullName evidence="2">Efflux RND transporter permease subunit</fullName>
    </submittedName>
</protein>
<dbReference type="PANTHER" id="PTHR32063">
    <property type="match status" value="1"/>
</dbReference>
<dbReference type="Proteomes" id="UP000525652">
    <property type="component" value="Unassembled WGS sequence"/>
</dbReference>
<dbReference type="GO" id="GO:0005886">
    <property type="term" value="C:plasma membrane"/>
    <property type="evidence" value="ECO:0007669"/>
    <property type="project" value="TreeGrafter"/>
</dbReference>
<organism evidence="2 3">
    <name type="scientific">Puniceicoccus vermicola</name>
    <dbReference type="NCBI Taxonomy" id="388746"/>
    <lineage>
        <taxon>Bacteria</taxon>
        <taxon>Pseudomonadati</taxon>
        <taxon>Verrucomicrobiota</taxon>
        <taxon>Opitutia</taxon>
        <taxon>Puniceicoccales</taxon>
        <taxon>Puniceicoccaceae</taxon>
        <taxon>Puniceicoccus</taxon>
    </lineage>
</organism>
<reference evidence="2 3" key="1">
    <citation type="submission" date="2020-07" db="EMBL/GenBank/DDBJ databases">
        <authorList>
            <person name="Feng X."/>
        </authorList>
    </citation>
    <scope>NUCLEOTIDE SEQUENCE [LARGE SCALE GENOMIC DNA]</scope>
    <source>
        <strain evidence="2 3">JCM14086</strain>
    </source>
</reference>
<dbReference type="PANTHER" id="PTHR32063:SF0">
    <property type="entry name" value="SWARMING MOTILITY PROTEIN SWRC"/>
    <property type="match status" value="1"/>
</dbReference>
<dbReference type="Gene3D" id="3.30.70.1440">
    <property type="entry name" value="Multidrug efflux transporter AcrB pore domain"/>
    <property type="match status" value="1"/>
</dbReference>
<feature type="transmembrane region" description="Helical" evidence="1">
    <location>
        <begin position="434"/>
        <end position="454"/>
    </location>
</feature>
<evidence type="ECO:0000313" key="2">
    <source>
        <dbReference type="EMBL" id="MBC2602358.1"/>
    </source>
</evidence>
<feature type="transmembrane region" description="Helical" evidence="1">
    <location>
        <begin position="1008"/>
        <end position="1036"/>
    </location>
</feature>
<feature type="transmembrane region" description="Helical" evidence="1">
    <location>
        <begin position="891"/>
        <end position="912"/>
    </location>
</feature>
<dbReference type="AlphaFoldDB" id="A0A7X1E4T6"/>
<dbReference type="Gene3D" id="1.20.1640.10">
    <property type="entry name" value="Multidrug efflux transporter AcrB transmembrane domain"/>
    <property type="match status" value="2"/>
</dbReference>
<dbReference type="SUPFAM" id="SSF82714">
    <property type="entry name" value="Multidrug efflux transporter AcrB TolC docking domain, DN and DC subdomains"/>
    <property type="match status" value="2"/>
</dbReference>
<dbReference type="PRINTS" id="PR00702">
    <property type="entry name" value="ACRIFLAVINRP"/>
</dbReference>
<feature type="transmembrane region" description="Helical" evidence="1">
    <location>
        <begin position="932"/>
        <end position="953"/>
    </location>
</feature>
<feature type="transmembrane region" description="Helical" evidence="1">
    <location>
        <begin position="865"/>
        <end position="884"/>
    </location>
</feature>
<dbReference type="InterPro" id="IPR001036">
    <property type="entry name" value="Acrflvin-R"/>
</dbReference>
<accession>A0A7X1E4T6</accession>
<dbReference type="Gene3D" id="3.30.70.1430">
    <property type="entry name" value="Multidrug efflux transporter AcrB pore domain"/>
    <property type="match status" value="2"/>
</dbReference>
<feature type="transmembrane region" description="Helical" evidence="1">
    <location>
        <begin position="337"/>
        <end position="356"/>
    </location>
</feature>
<proteinExistence type="predicted"/>
<dbReference type="SUPFAM" id="SSF82866">
    <property type="entry name" value="Multidrug efflux transporter AcrB transmembrane domain"/>
    <property type="match status" value="2"/>
</dbReference>
<dbReference type="EMBL" id="JACHVA010000086">
    <property type="protein sequence ID" value="MBC2602358.1"/>
    <property type="molecule type" value="Genomic_DNA"/>
</dbReference>